<gene>
    <name evidence="11" type="ORF">L484_023825</name>
</gene>
<protein>
    <submittedName>
        <fullName evidence="11">Putative aspartic protease</fullName>
    </submittedName>
</protein>
<keyword evidence="12" id="KW-1185">Reference proteome</keyword>
<keyword evidence="3" id="KW-0964">Secreted</keyword>
<dbReference type="Gene3D" id="2.40.70.10">
    <property type="entry name" value="Acid Proteases"/>
    <property type="match status" value="2"/>
</dbReference>
<dbReference type="SUPFAM" id="SSF50630">
    <property type="entry name" value="Acid proteases"/>
    <property type="match status" value="1"/>
</dbReference>
<dbReference type="Pfam" id="PF14543">
    <property type="entry name" value="TAXi_N"/>
    <property type="match status" value="1"/>
</dbReference>
<feature type="signal peptide" evidence="9">
    <location>
        <begin position="1"/>
        <end position="27"/>
    </location>
</feature>
<comment type="subcellular location">
    <subcellularLocation>
        <location evidence="1">Secreted</location>
    </subcellularLocation>
</comment>
<reference evidence="12" key="1">
    <citation type="submission" date="2013-01" db="EMBL/GenBank/DDBJ databases">
        <title>Draft Genome Sequence of a Mulberry Tree, Morus notabilis C.K. Schneid.</title>
        <authorList>
            <person name="He N."/>
            <person name="Zhao S."/>
        </authorList>
    </citation>
    <scope>NUCLEOTIDE SEQUENCE</scope>
</reference>
<evidence type="ECO:0000313" key="12">
    <source>
        <dbReference type="Proteomes" id="UP000030645"/>
    </source>
</evidence>
<feature type="domain" description="Peptidase A1" evidence="10">
    <location>
        <begin position="99"/>
        <end position="439"/>
    </location>
</feature>
<feature type="chain" id="PRO_5004932515" evidence="9">
    <location>
        <begin position="28"/>
        <end position="446"/>
    </location>
</feature>
<dbReference type="PANTHER" id="PTHR47967:SF66">
    <property type="entry name" value="ASPARTIC PROTEINASE CDR1-RELATED"/>
    <property type="match status" value="1"/>
</dbReference>
<dbReference type="PANTHER" id="PTHR47967">
    <property type="entry name" value="OS07G0603500 PROTEIN-RELATED"/>
    <property type="match status" value="1"/>
</dbReference>
<dbReference type="PROSITE" id="PS51767">
    <property type="entry name" value="PEPTIDASE_A1"/>
    <property type="match status" value="1"/>
</dbReference>
<dbReference type="GO" id="GO:0004190">
    <property type="term" value="F:aspartic-type endopeptidase activity"/>
    <property type="evidence" value="ECO:0007669"/>
    <property type="project" value="UniProtKB-KW"/>
</dbReference>
<dbReference type="Proteomes" id="UP000030645">
    <property type="component" value="Unassembled WGS sequence"/>
</dbReference>
<dbReference type="FunFam" id="2.40.70.10:FF:000016">
    <property type="entry name" value="Probable aspartic protease At2g35615"/>
    <property type="match status" value="1"/>
</dbReference>
<proteinExistence type="inferred from homology"/>
<evidence type="ECO:0000256" key="5">
    <source>
        <dbReference type="ARBA" id="ARBA00022729"/>
    </source>
</evidence>
<dbReference type="InterPro" id="IPR051708">
    <property type="entry name" value="Plant_Aspart_Prot_A1"/>
</dbReference>
<dbReference type="InterPro" id="IPR032861">
    <property type="entry name" value="TAXi_N"/>
</dbReference>
<dbReference type="AlphaFoldDB" id="W9RDD7"/>
<name>W9RDD7_9ROSA</name>
<evidence type="ECO:0000256" key="8">
    <source>
        <dbReference type="ARBA" id="ARBA00023180"/>
    </source>
</evidence>
<sequence>MALIFTYLFSLPLSLLFISLVFTVSSALSHDHDHKNIINSFSVDLIHRDSPKSPFFNPSETPSERLTNAFSRSIHRNKKLLTPSPNDVQATVLSNRGEYLMEISIGTPPFRILAIADTGSDLTWTQCKPCTHCYNQTSPLFDPASSKTYKNIPCKTSTCMSITRGTCVTNPKLCPYDVEYGDRSHTEGYLANDTLTLASTTGRPVSFPKFILGCGKDNAGTFDKRGSGIVGLGKGQESLVSQLGSSIGGKFSYCLVPLSSEKSSKMNFGSIAQVSGPGTVSTPLLPDDFRPENFYFITLEGISVGSTRVKFRYGVEQGNIIIDSGTTLTILPSDFYSDLESAVAKETDLERVEDPTGFLSLCYKSPESGAEFLAPNITVHFSGADVNLSTLNTFVRVSDDVVCFAFYGDDSGSTSIYGNLAQMNFLVGYDRQKRTLSFKPTDCSKM</sequence>
<dbReference type="OrthoDB" id="2747330at2759"/>
<organism evidence="11 12">
    <name type="scientific">Morus notabilis</name>
    <dbReference type="NCBI Taxonomy" id="981085"/>
    <lineage>
        <taxon>Eukaryota</taxon>
        <taxon>Viridiplantae</taxon>
        <taxon>Streptophyta</taxon>
        <taxon>Embryophyta</taxon>
        <taxon>Tracheophyta</taxon>
        <taxon>Spermatophyta</taxon>
        <taxon>Magnoliopsida</taxon>
        <taxon>eudicotyledons</taxon>
        <taxon>Gunneridae</taxon>
        <taxon>Pentapetalae</taxon>
        <taxon>rosids</taxon>
        <taxon>fabids</taxon>
        <taxon>Rosales</taxon>
        <taxon>Moraceae</taxon>
        <taxon>Moreae</taxon>
        <taxon>Morus</taxon>
    </lineage>
</organism>
<evidence type="ECO:0000313" key="11">
    <source>
        <dbReference type="EMBL" id="EXB70640.1"/>
    </source>
</evidence>
<dbReference type="Pfam" id="PF14541">
    <property type="entry name" value="TAXi_C"/>
    <property type="match status" value="1"/>
</dbReference>
<dbReference type="GO" id="GO:0005576">
    <property type="term" value="C:extracellular region"/>
    <property type="evidence" value="ECO:0007669"/>
    <property type="project" value="UniProtKB-SubCell"/>
</dbReference>
<evidence type="ECO:0000256" key="6">
    <source>
        <dbReference type="ARBA" id="ARBA00022750"/>
    </source>
</evidence>
<evidence type="ECO:0000259" key="10">
    <source>
        <dbReference type="PROSITE" id="PS51767"/>
    </source>
</evidence>
<dbReference type="InterPro" id="IPR032799">
    <property type="entry name" value="TAXi_C"/>
</dbReference>
<accession>W9RDD7</accession>
<dbReference type="eggNOG" id="KOG1339">
    <property type="taxonomic scope" value="Eukaryota"/>
</dbReference>
<keyword evidence="7" id="KW-0378">Hydrolase</keyword>
<keyword evidence="6" id="KW-0064">Aspartyl protease</keyword>
<comment type="similarity">
    <text evidence="2">Belongs to the peptidase A1 family.</text>
</comment>
<keyword evidence="8" id="KW-0325">Glycoprotein</keyword>
<keyword evidence="4 11" id="KW-0645">Protease</keyword>
<dbReference type="KEGG" id="mnt:21406579"/>
<dbReference type="InterPro" id="IPR034161">
    <property type="entry name" value="Pepsin-like_plant"/>
</dbReference>
<keyword evidence="5 9" id="KW-0732">Signal</keyword>
<evidence type="ECO:0000256" key="2">
    <source>
        <dbReference type="ARBA" id="ARBA00007447"/>
    </source>
</evidence>
<dbReference type="EMBL" id="KE344611">
    <property type="protein sequence ID" value="EXB70640.1"/>
    <property type="molecule type" value="Genomic_DNA"/>
</dbReference>
<evidence type="ECO:0000256" key="1">
    <source>
        <dbReference type="ARBA" id="ARBA00004613"/>
    </source>
</evidence>
<dbReference type="FunFam" id="2.40.70.10:FF:000050">
    <property type="entry name" value="Aspartic proteinase CDR1"/>
    <property type="match status" value="1"/>
</dbReference>
<evidence type="ECO:0000256" key="9">
    <source>
        <dbReference type="SAM" id="SignalP"/>
    </source>
</evidence>
<dbReference type="PROSITE" id="PS00141">
    <property type="entry name" value="ASP_PROTEASE"/>
    <property type="match status" value="1"/>
</dbReference>
<dbReference type="InterPro" id="IPR021109">
    <property type="entry name" value="Peptidase_aspartic_dom_sf"/>
</dbReference>
<evidence type="ECO:0000256" key="7">
    <source>
        <dbReference type="ARBA" id="ARBA00022801"/>
    </source>
</evidence>
<evidence type="ECO:0000256" key="3">
    <source>
        <dbReference type="ARBA" id="ARBA00022525"/>
    </source>
</evidence>
<dbReference type="InterPro" id="IPR033121">
    <property type="entry name" value="PEPTIDASE_A1"/>
</dbReference>
<dbReference type="GO" id="GO:0006508">
    <property type="term" value="P:proteolysis"/>
    <property type="evidence" value="ECO:0007669"/>
    <property type="project" value="UniProtKB-KW"/>
</dbReference>
<dbReference type="CDD" id="cd05476">
    <property type="entry name" value="pepsin_A_like_plant"/>
    <property type="match status" value="1"/>
</dbReference>
<dbReference type="STRING" id="981085.W9RDD7"/>
<evidence type="ECO:0000256" key="4">
    <source>
        <dbReference type="ARBA" id="ARBA00022670"/>
    </source>
</evidence>
<dbReference type="InterPro" id="IPR001969">
    <property type="entry name" value="Aspartic_peptidase_AS"/>
</dbReference>